<dbReference type="GO" id="GO:0006357">
    <property type="term" value="P:regulation of transcription by RNA polymerase II"/>
    <property type="evidence" value="ECO:0007669"/>
    <property type="project" value="TreeGrafter"/>
</dbReference>
<dbReference type="AlphaFoldDB" id="A0A0F4YY37"/>
<proteinExistence type="predicted"/>
<dbReference type="Gene3D" id="1.10.3210.10">
    <property type="entry name" value="Hypothetical protein af1432"/>
    <property type="match status" value="1"/>
</dbReference>
<sequence length="585" mass="64383">MASLQAVKKDNLHAVVDMGSNGIRFSISDLSEPTTRIMPTIFQDRAGISLYDAQFSTTDGERGPIPPAVIEEVVTRLIRFKTTCEDFGVPLQNIHVLATEATRTAPNSAEFLSTIKQRTGWETRILSKEDEGRIGALGVASSFASVEGLVMDLGGGSTQLTWMIARDGRVTISPKGSVSFPYGAAALTRRLEETRRKGRKAEQELKEEMKTNFQNAYKSLLVPESLERAAESRGGFDLYLCGGGFRGWGYLLMSQSRLDPYPIPIINGFRADRAEFIDTVAVMDTISKSDTKIFRVSKRRASQVPAVAFLVNVIAEALPAIKSIQFCQGGVREGLLYDKLSTDIRKQDPLLVATAPYAPPSAQAIFDLFRSALPDTSSPILSRQVPSSFTDSLLLALANLCFAHSYVPRETRPAAALYSTTTGILASANSLAHTDRTLLALILSERWPGDLAPAEQAFQSRLRRFVSAQEAWWCQYLGRVATLIGDVYPAGRVSDHEWRIQFSTSWQQVFKKKQGTTDALYLKVVVNEAVNQAVTREFLQDTVERIEKIGKRKNWIKAEDRLGAERLAGDYGVSVEVGLSSGHGS</sequence>
<protein>
    <submittedName>
        <fullName evidence="4">Exopolyphosphatase</fullName>
        <ecNumber evidence="4">3.6.1.11</ecNumber>
    </submittedName>
</protein>
<evidence type="ECO:0000256" key="1">
    <source>
        <dbReference type="SAM" id="Coils"/>
    </source>
</evidence>
<dbReference type="GeneID" id="25315216"/>
<evidence type="ECO:0000313" key="4">
    <source>
        <dbReference type="EMBL" id="KKA23139.1"/>
    </source>
</evidence>
<dbReference type="FunFam" id="3.30.420.150:FF:000007">
    <property type="entry name" value="Retrograde regulation protein 2"/>
    <property type="match status" value="1"/>
</dbReference>
<dbReference type="SUPFAM" id="SSF53067">
    <property type="entry name" value="Actin-like ATPase domain"/>
    <property type="match status" value="2"/>
</dbReference>
<dbReference type="GO" id="GO:0004309">
    <property type="term" value="F:exopolyphosphatase activity"/>
    <property type="evidence" value="ECO:0007669"/>
    <property type="project" value="UniProtKB-EC"/>
</dbReference>
<comment type="caution">
    <text evidence="4">The sequence shown here is derived from an EMBL/GenBank/DDBJ whole genome shotgun (WGS) entry which is preliminary data.</text>
</comment>
<evidence type="ECO:0000259" key="2">
    <source>
        <dbReference type="Pfam" id="PF02541"/>
    </source>
</evidence>
<dbReference type="InterPro" id="IPR043129">
    <property type="entry name" value="ATPase_NBD"/>
</dbReference>
<feature type="coiled-coil region" evidence="1">
    <location>
        <begin position="184"/>
        <end position="211"/>
    </location>
</feature>
<dbReference type="Proteomes" id="UP000053958">
    <property type="component" value="Unassembled WGS sequence"/>
</dbReference>
<dbReference type="PANTHER" id="PTHR30005:SF0">
    <property type="entry name" value="RETROGRADE REGULATION PROTEIN 2"/>
    <property type="match status" value="1"/>
</dbReference>
<accession>A0A0F4YY37</accession>
<dbReference type="Gene3D" id="3.30.420.150">
    <property type="entry name" value="Exopolyphosphatase. Domain 2"/>
    <property type="match status" value="1"/>
</dbReference>
<dbReference type="OrthoDB" id="2985014at2759"/>
<feature type="domain" description="RTG2 C-terminal" evidence="3">
    <location>
        <begin position="348"/>
        <end position="564"/>
    </location>
</feature>
<dbReference type="InterPro" id="IPR057512">
    <property type="entry name" value="RTG2_C"/>
</dbReference>
<dbReference type="Pfam" id="PF23566">
    <property type="entry name" value="RTG2_C"/>
    <property type="match status" value="1"/>
</dbReference>
<dbReference type="STRING" id="1408163.A0A0F4YY37"/>
<evidence type="ECO:0000313" key="5">
    <source>
        <dbReference type="Proteomes" id="UP000053958"/>
    </source>
</evidence>
<keyword evidence="1" id="KW-0175">Coiled coil</keyword>
<dbReference type="EC" id="3.6.1.11" evidence="4"/>
<dbReference type="InterPro" id="IPR050273">
    <property type="entry name" value="GppA/Ppx_hydrolase"/>
</dbReference>
<dbReference type="PANTHER" id="PTHR30005">
    <property type="entry name" value="EXOPOLYPHOSPHATASE"/>
    <property type="match status" value="1"/>
</dbReference>
<dbReference type="InterPro" id="IPR003695">
    <property type="entry name" value="Ppx_GppA_N"/>
</dbReference>
<evidence type="ECO:0000259" key="3">
    <source>
        <dbReference type="Pfam" id="PF23566"/>
    </source>
</evidence>
<gene>
    <name evidence="4" type="ORF">T310_2865</name>
</gene>
<dbReference type="EMBL" id="LASV01000111">
    <property type="protein sequence ID" value="KKA23139.1"/>
    <property type="molecule type" value="Genomic_DNA"/>
</dbReference>
<name>A0A0F4YY37_RASE3</name>
<dbReference type="Pfam" id="PF02541">
    <property type="entry name" value="Ppx-GppA"/>
    <property type="match status" value="1"/>
</dbReference>
<feature type="domain" description="Ppx/GppA phosphatase N-terminal" evidence="2">
    <location>
        <begin position="38"/>
        <end position="341"/>
    </location>
</feature>
<reference evidence="4 5" key="1">
    <citation type="submission" date="2015-04" db="EMBL/GenBank/DDBJ databases">
        <authorList>
            <person name="Heijne W.H."/>
            <person name="Fedorova N.D."/>
            <person name="Nierman W.C."/>
            <person name="Vollebregt A.W."/>
            <person name="Zhao Z."/>
            <person name="Wu L."/>
            <person name="Kumar M."/>
            <person name="Stam H."/>
            <person name="van den Berg M.A."/>
            <person name="Pel H.J."/>
        </authorList>
    </citation>
    <scope>NUCLEOTIDE SEQUENCE [LARGE SCALE GENOMIC DNA]</scope>
    <source>
        <strain evidence="4 5">CBS 393.64</strain>
    </source>
</reference>
<organism evidence="4 5">
    <name type="scientific">Rasamsonia emersonii (strain ATCC 16479 / CBS 393.64 / IMI 116815)</name>
    <dbReference type="NCBI Taxonomy" id="1408163"/>
    <lineage>
        <taxon>Eukaryota</taxon>
        <taxon>Fungi</taxon>
        <taxon>Dikarya</taxon>
        <taxon>Ascomycota</taxon>
        <taxon>Pezizomycotina</taxon>
        <taxon>Eurotiomycetes</taxon>
        <taxon>Eurotiomycetidae</taxon>
        <taxon>Eurotiales</taxon>
        <taxon>Trichocomaceae</taxon>
        <taxon>Rasamsonia</taxon>
    </lineage>
</organism>
<keyword evidence="5" id="KW-1185">Reference proteome</keyword>
<dbReference type="Gene3D" id="3.30.420.40">
    <property type="match status" value="1"/>
</dbReference>
<keyword evidence="4" id="KW-0378">Hydrolase</keyword>
<dbReference type="FunFam" id="3.30.420.40:FF:000191">
    <property type="entry name" value="Retrograde regulation protein 2"/>
    <property type="match status" value="1"/>
</dbReference>
<dbReference type="RefSeq" id="XP_013329751.1">
    <property type="nucleotide sequence ID" value="XM_013474297.1"/>
</dbReference>